<dbReference type="Proteomes" id="UP000002748">
    <property type="component" value="Unassembled WGS sequence"/>
</dbReference>
<feature type="compositionally biased region" description="Basic and acidic residues" evidence="1">
    <location>
        <begin position="294"/>
        <end position="312"/>
    </location>
</feature>
<proteinExistence type="predicted"/>
<feature type="compositionally biased region" description="Low complexity" evidence="1">
    <location>
        <begin position="90"/>
        <end position="107"/>
    </location>
</feature>
<feature type="region of interest" description="Disordered" evidence="1">
    <location>
        <begin position="1"/>
        <end position="35"/>
    </location>
</feature>
<feature type="region of interest" description="Disordered" evidence="1">
    <location>
        <begin position="190"/>
        <end position="261"/>
    </location>
</feature>
<comment type="caution">
    <text evidence="2">The sequence shown here is derived from an EMBL/GenBank/DDBJ whole genome shotgun (WGS) entry which is preliminary data.</text>
</comment>
<accession>J6F5M4</accession>
<evidence type="ECO:0000313" key="3">
    <source>
        <dbReference type="Proteomes" id="UP000002748"/>
    </source>
</evidence>
<reference evidence="2 3" key="1">
    <citation type="journal article" date="2012" name="Eukaryot. Cell">
        <title>Draft genome sequence of CBS 2479, the standard type strain of Trichosporon asahii.</title>
        <authorList>
            <person name="Yang R.Y."/>
            <person name="Li H.T."/>
            <person name="Zhu H."/>
            <person name="Zhou G.P."/>
            <person name="Wang M."/>
            <person name="Wang L."/>
        </authorList>
    </citation>
    <scope>NUCLEOTIDE SEQUENCE [LARGE SCALE GENOMIC DNA]</scope>
    <source>
        <strain evidence="3">ATCC 90039 / CBS 2479 / JCM 2466 / KCTC 7840 / NCYC 2677 / UAMH 7654</strain>
    </source>
</reference>
<dbReference type="VEuPathDB" id="FungiDB:A1Q1_08284"/>
<dbReference type="OrthoDB" id="21204at2759"/>
<dbReference type="EMBL" id="ALBS01000097">
    <property type="protein sequence ID" value="EJT50582.1"/>
    <property type="molecule type" value="Genomic_DNA"/>
</dbReference>
<evidence type="ECO:0000313" key="2">
    <source>
        <dbReference type="EMBL" id="EJT50582.1"/>
    </source>
</evidence>
<dbReference type="AlphaFoldDB" id="J6F5M4"/>
<gene>
    <name evidence="2" type="ORF">A1Q1_08284</name>
</gene>
<dbReference type="KEGG" id="tasa:A1Q1_08284"/>
<sequence>MDDVLEHDLDSHTGPTKFHLPPLPSPSRRRHSPTPTTKLAYQAHLEDQAKLDKALAKRRRIYDRDLWYMHIPSNKWTKYTNISPYDFRSSSEVGNGESSSDPASSESETARRARSFLTRELQLFPQVDPQATTTQLINLFKVVDLRSVIAGNLLHDLIGIEGNRVLHELYSFLRSPFELEDWDDINQYGADECPRGRTVSRSPPPEAESRGRSRSRSRTWSRSRSRSRSWSRSPSRDRWSRDQSRSVSADRDRRRRGDQFVPPVLSGERRWDKSDSWVDPEFARPRRRRRGGKREREREARREAAKERDRIGVEQPHINPALAGATGDLSIKGSAERRQSLLERLAKLKSQEVAGALQQTVVVVDTSKTESNTSSPQNEEDKAAQLREKLIAERKRKVLREQLLARKKAKTEARTENNGVTIAAAPPQPTSITEST</sequence>
<organism evidence="2 3">
    <name type="scientific">Trichosporon asahii var. asahii (strain ATCC 90039 / CBS 2479 / JCM 2466 / KCTC 7840 / NBRC 103889/ NCYC 2677 / UAMH 7654)</name>
    <name type="common">Yeast</name>
    <dbReference type="NCBI Taxonomy" id="1186058"/>
    <lineage>
        <taxon>Eukaryota</taxon>
        <taxon>Fungi</taxon>
        <taxon>Dikarya</taxon>
        <taxon>Basidiomycota</taxon>
        <taxon>Agaricomycotina</taxon>
        <taxon>Tremellomycetes</taxon>
        <taxon>Trichosporonales</taxon>
        <taxon>Trichosporonaceae</taxon>
        <taxon>Trichosporon</taxon>
    </lineage>
</organism>
<feature type="compositionally biased region" description="Basic residues" evidence="1">
    <location>
        <begin position="212"/>
        <end position="229"/>
    </location>
</feature>
<feature type="compositionally biased region" description="Basic and acidic residues" evidence="1">
    <location>
        <begin position="1"/>
        <end position="11"/>
    </location>
</feature>
<feature type="region of interest" description="Disordered" evidence="1">
    <location>
        <begin position="90"/>
        <end position="112"/>
    </location>
</feature>
<dbReference type="GeneID" id="25991796"/>
<feature type="region of interest" description="Disordered" evidence="1">
    <location>
        <begin position="285"/>
        <end position="326"/>
    </location>
</feature>
<evidence type="ECO:0000256" key="1">
    <source>
        <dbReference type="SAM" id="MobiDB-lite"/>
    </source>
</evidence>
<name>J6F5M4_TRIAS</name>
<protein>
    <submittedName>
        <fullName evidence="2">Uncharacterized protein</fullName>
    </submittedName>
</protein>
<dbReference type="HOGENOM" id="CLU_628801_0_0_1"/>
<feature type="compositionally biased region" description="Basic and acidic residues" evidence="1">
    <location>
        <begin position="234"/>
        <end position="258"/>
    </location>
</feature>
<dbReference type="RefSeq" id="XP_014181906.1">
    <property type="nucleotide sequence ID" value="XM_014326431.1"/>
</dbReference>
<feature type="region of interest" description="Disordered" evidence="1">
    <location>
        <begin position="409"/>
        <end position="436"/>
    </location>
</feature>